<protein>
    <submittedName>
        <fullName evidence="1">SusD/RagB family nutrient-binding outer membrane lipoprotein</fullName>
    </submittedName>
</protein>
<keyword evidence="2" id="KW-1185">Reference proteome</keyword>
<dbReference type="InterPro" id="IPR041662">
    <property type="entry name" value="SusD-like_2"/>
</dbReference>
<dbReference type="SUPFAM" id="SSF48452">
    <property type="entry name" value="TPR-like"/>
    <property type="match status" value="1"/>
</dbReference>
<organism evidence="1 2">
    <name type="scientific">Epilithonimonas vandammei</name>
    <dbReference type="NCBI Taxonomy" id="2487072"/>
    <lineage>
        <taxon>Bacteria</taxon>
        <taxon>Pseudomonadati</taxon>
        <taxon>Bacteroidota</taxon>
        <taxon>Flavobacteriia</taxon>
        <taxon>Flavobacteriales</taxon>
        <taxon>Weeksellaceae</taxon>
        <taxon>Chryseobacterium group</taxon>
        <taxon>Epilithonimonas</taxon>
    </lineage>
</organism>
<dbReference type="Pfam" id="PF12771">
    <property type="entry name" value="SusD-like_2"/>
    <property type="match status" value="2"/>
</dbReference>
<reference evidence="2" key="1">
    <citation type="submission" date="2018-11" db="EMBL/GenBank/DDBJ databases">
        <title>Proposal to divide the Flavobacteriaceae and reorganize its genera based on Amino Acid Identity values calculated from whole genome sequences.</title>
        <authorList>
            <person name="Nicholson A.C."/>
            <person name="Gulvik C.A."/>
            <person name="Whitney A.M."/>
            <person name="Humrighouse B.W."/>
            <person name="Bell M."/>
            <person name="Holmes B."/>
            <person name="Steigerwalt A.B."/>
            <person name="Villarma A."/>
            <person name="Sheth M."/>
            <person name="Batra D."/>
            <person name="Pryor J."/>
            <person name="Bernardet J.-F."/>
            <person name="Hugo C."/>
            <person name="Kampfer P."/>
            <person name="Newman J.D."/>
            <person name="McQuiston J.R."/>
        </authorList>
    </citation>
    <scope>NUCLEOTIDE SEQUENCE [LARGE SCALE GENOMIC DNA]</scope>
    <source>
        <strain evidence="2">F5649</strain>
    </source>
</reference>
<keyword evidence="1" id="KW-0449">Lipoprotein</keyword>
<name>A0A3G8Y6Y0_9FLAO</name>
<evidence type="ECO:0000313" key="2">
    <source>
        <dbReference type="Proteomes" id="UP000281810"/>
    </source>
</evidence>
<evidence type="ECO:0000313" key="1">
    <source>
        <dbReference type="EMBL" id="AZI40790.1"/>
    </source>
</evidence>
<sequence>MKLINITKTTILSIGLMAFVGCQESLDEINVNPNQPEQVPTSGLMNSATKELMDATRNDFESGRMTLPWVQYSAQVAYTEEDRFQFRETSSAAIYNNLYRVAVDYQSIIKLNTNPATMTQASAYGNNSNQIAVSRIMLSYIFSILADTFGSVPYYSYGNSDPDFQALNLATYPQPKYASQDKIYSDILKELKESSNQLVLSDNKFDGDPIYNGNMTKWKKFANSLRLRIANRLKVALPEAQSHITDAISSGVMTSNADNAVLVYSASNPQLASPMYTAMFVNSRTDFKITDTMVKALKGEKGGFGLDPRLYKYAAPVFKVDADDNYILDNSGNKQQNFVTPSLGSFTYTPSKRLDNYIGLPYGLTRQMVAVQNASGASNWSNNVIKPNFGEVLMEYAEVEFLLSEINGWDDNHYKNGVKASMERWGVPTSDINSFVNALPVANKANVLNQKYLALFMQPQEAYAEYRRTGYPNFLLKPGETNNLLIPTTAGATTYVFTPISPAGSTLTEMPARITYPVTLLQYNPNGYNSGVSNLGTGGDKLTTKLIWDKN</sequence>
<proteinExistence type="predicted"/>
<accession>A0A3G8Y6Y0</accession>
<dbReference type="RefSeq" id="WP_124803473.1">
    <property type="nucleotide sequence ID" value="NZ_CP034161.1"/>
</dbReference>
<dbReference type="AlphaFoldDB" id="A0A3G8Y6Y0"/>
<gene>
    <name evidence="1" type="ORF">EIB74_12860</name>
</gene>
<dbReference type="Gene3D" id="1.25.40.390">
    <property type="match status" value="1"/>
</dbReference>
<dbReference type="Proteomes" id="UP000281810">
    <property type="component" value="Chromosome"/>
</dbReference>
<dbReference type="PROSITE" id="PS51257">
    <property type="entry name" value="PROKAR_LIPOPROTEIN"/>
    <property type="match status" value="1"/>
</dbReference>
<dbReference type="EMBL" id="CP034161">
    <property type="protein sequence ID" value="AZI40790.1"/>
    <property type="molecule type" value="Genomic_DNA"/>
</dbReference>
<dbReference type="InterPro" id="IPR011990">
    <property type="entry name" value="TPR-like_helical_dom_sf"/>
</dbReference>
<dbReference type="OrthoDB" id="725917at2"/>